<dbReference type="EMBL" id="CP036268">
    <property type="protein sequence ID" value="QDT36428.1"/>
    <property type="molecule type" value="Genomic_DNA"/>
</dbReference>
<keyword evidence="1 2" id="KW-0808">Transferase</keyword>
<accession>A0A517QXW9</accession>
<keyword evidence="3" id="KW-0812">Transmembrane</keyword>
<keyword evidence="3" id="KW-0472">Membrane</keyword>
<dbReference type="OrthoDB" id="9777147at2"/>
<dbReference type="PROSITE" id="PS00379">
    <property type="entry name" value="CDP_ALCOHOL_P_TRANSF"/>
    <property type="match status" value="1"/>
</dbReference>
<sequence length="225" mass="24217">MRGLPLIPAMFSFANAICGGVGVYLLCGPVSVHYGLSMAVLLGSVCAILASVFDGLDGAVARWLDQESEVGRRLDAGCDIVSFVVLPIVASVCVFMVAARLWRGWVDPFNWLFISALVLYLMSGVARLIRASVGRPQADQRYFIGLPVPAAANLVMVAALFIALRCDPVYVASVSVAHALPMVTDRGLILLLDATLLLTSAFMALPIRIPHPVRWLQDTQHAAQR</sequence>
<comment type="similarity">
    <text evidence="2">Belongs to the CDP-alcohol phosphatidyltransferase class-I family.</text>
</comment>
<dbReference type="GO" id="GO:0008654">
    <property type="term" value="P:phospholipid biosynthetic process"/>
    <property type="evidence" value="ECO:0007669"/>
    <property type="project" value="InterPro"/>
</dbReference>
<dbReference type="InterPro" id="IPR048254">
    <property type="entry name" value="CDP_ALCOHOL_P_TRANSF_CS"/>
</dbReference>
<feature type="transmembrane region" description="Helical" evidence="3">
    <location>
        <begin position="74"/>
        <end position="99"/>
    </location>
</feature>
<proteinExistence type="inferred from homology"/>
<evidence type="ECO:0000256" key="3">
    <source>
        <dbReference type="SAM" id="Phobius"/>
    </source>
</evidence>
<feature type="transmembrane region" description="Helical" evidence="3">
    <location>
        <begin position="32"/>
        <end position="53"/>
    </location>
</feature>
<reference evidence="4 5" key="1">
    <citation type="submission" date="2019-02" db="EMBL/GenBank/DDBJ databases">
        <title>Deep-cultivation of Planctomycetes and their phenomic and genomic characterization uncovers novel biology.</title>
        <authorList>
            <person name="Wiegand S."/>
            <person name="Jogler M."/>
            <person name="Boedeker C."/>
            <person name="Pinto D."/>
            <person name="Vollmers J."/>
            <person name="Rivas-Marin E."/>
            <person name="Kohn T."/>
            <person name="Peeters S.H."/>
            <person name="Heuer A."/>
            <person name="Rast P."/>
            <person name="Oberbeckmann S."/>
            <person name="Bunk B."/>
            <person name="Jeske O."/>
            <person name="Meyerdierks A."/>
            <person name="Storesund J.E."/>
            <person name="Kallscheuer N."/>
            <person name="Luecker S."/>
            <person name="Lage O.M."/>
            <person name="Pohl T."/>
            <person name="Merkel B.J."/>
            <person name="Hornburger P."/>
            <person name="Mueller R.-W."/>
            <person name="Bruemmer F."/>
            <person name="Labrenz M."/>
            <person name="Spormann A.M."/>
            <person name="Op den Camp H."/>
            <person name="Overmann J."/>
            <person name="Amann R."/>
            <person name="Jetten M.S.M."/>
            <person name="Mascher T."/>
            <person name="Medema M.H."/>
            <person name="Devos D.P."/>
            <person name="Kaster A.-K."/>
            <person name="Ovreas L."/>
            <person name="Rohde M."/>
            <person name="Galperin M.Y."/>
            <person name="Jogler C."/>
        </authorList>
    </citation>
    <scope>NUCLEOTIDE SEQUENCE [LARGE SCALE GENOMIC DNA]</scope>
    <source>
        <strain evidence="4 5">Pan189</strain>
    </source>
</reference>
<name>A0A517QXW9_9PLAN</name>
<dbReference type="AlphaFoldDB" id="A0A517QXW9"/>
<dbReference type="Pfam" id="PF01066">
    <property type="entry name" value="CDP-OH_P_transf"/>
    <property type="match status" value="1"/>
</dbReference>
<dbReference type="Proteomes" id="UP000317318">
    <property type="component" value="Chromosome"/>
</dbReference>
<organism evidence="4 5">
    <name type="scientific">Stratiformator vulcanicus</name>
    <dbReference type="NCBI Taxonomy" id="2527980"/>
    <lineage>
        <taxon>Bacteria</taxon>
        <taxon>Pseudomonadati</taxon>
        <taxon>Planctomycetota</taxon>
        <taxon>Planctomycetia</taxon>
        <taxon>Planctomycetales</taxon>
        <taxon>Planctomycetaceae</taxon>
        <taxon>Stratiformator</taxon>
    </lineage>
</organism>
<keyword evidence="3" id="KW-1133">Transmembrane helix</keyword>
<gene>
    <name evidence="4" type="ORF">Pan189_07840</name>
</gene>
<evidence type="ECO:0000256" key="1">
    <source>
        <dbReference type="ARBA" id="ARBA00022679"/>
    </source>
</evidence>
<dbReference type="GO" id="GO:0016780">
    <property type="term" value="F:phosphotransferase activity, for other substituted phosphate groups"/>
    <property type="evidence" value="ECO:0007669"/>
    <property type="project" value="InterPro"/>
</dbReference>
<dbReference type="InterPro" id="IPR000462">
    <property type="entry name" value="CDP-OH_P_trans"/>
</dbReference>
<dbReference type="InterPro" id="IPR043130">
    <property type="entry name" value="CDP-OH_PTrfase_TM_dom"/>
</dbReference>
<evidence type="ECO:0000313" key="5">
    <source>
        <dbReference type="Proteomes" id="UP000317318"/>
    </source>
</evidence>
<dbReference type="KEGG" id="svp:Pan189_07840"/>
<evidence type="ECO:0000256" key="2">
    <source>
        <dbReference type="RuleBase" id="RU003750"/>
    </source>
</evidence>
<dbReference type="GO" id="GO:0016020">
    <property type="term" value="C:membrane"/>
    <property type="evidence" value="ECO:0007669"/>
    <property type="project" value="InterPro"/>
</dbReference>
<feature type="transmembrane region" description="Helical" evidence="3">
    <location>
        <begin position="7"/>
        <end position="26"/>
    </location>
</feature>
<feature type="transmembrane region" description="Helical" evidence="3">
    <location>
        <begin position="188"/>
        <end position="207"/>
    </location>
</feature>
<feature type="transmembrane region" description="Helical" evidence="3">
    <location>
        <begin position="111"/>
        <end position="130"/>
    </location>
</feature>
<evidence type="ECO:0000313" key="4">
    <source>
        <dbReference type="EMBL" id="QDT36428.1"/>
    </source>
</evidence>
<keyword evidence="5" id="KW-1185">Reference proteome</keyword>
<dbReference type="Gene3D" id="1.20.120.1760">
    <property type="match status" value="1"/>
</dbReference>
<feature type="transmembrane region" description="Helical" evidence="3">
    <location>
        <begin position="142"/>
        <end position="164"/>
    </location>
</feature>
<protein>
    <submittedName>
        <fullName evidence="4">CDP-alcohol phosphatidyltransferase</fullName>
    </submittedName>
</protein>